<dbReference type="OrthoDB" id="9763456at2"/>
<protein>
    <recommendedName>
        <fullName evidence="6">DUF1446 domain-containing protein</fullName>
    </recommendedName>
</protein>
<evidence type="ECO:0000313" key="4">
    <source>
        <dbReference type="EMBL" id="PIM50911.1"/>
    </source>
</evidence>
<proteinExistence type="predicted"/>
<evidence type="ECO:0000256" key="1">
    <source>
        <dbReference type="SAM" id="MobiDB-lite"/>
    </source>
</evidence>
<accession>A0A2G9C3A9</accession>
<dbReference type="Proteomes" id="UP000231501">
    <property type="component" value="Unassembled WGS sequence"/>
</dbReference>
<dbReference type="PANTHER" id="PTHR47472">
    <property type="entry name" value="PROPIONYL-COA CARBOXYLASE"/>
    <property type="match status" value="1"/>
</dbReference>
<evidence type="ECO:0008006" key="6">
    <source>
        <dbReference type="Google" id="ProtNLM"/>
    </source>
</evidence>
<comment type="caution">
    <text evidence="4">The sequence shown here is derived from an EMBL/GenBank/DDBJ whole genome shotgun (WGS) entry which is preliminary data.</text>
</comment>
<dbReference type="Pfam" id="PF07287">
    <property type="entry name" value="AtuA"/>
    <property type="match status" value="1"/>
</dbReference>
<evidence type="ECO:0000259" key="3">
    <source>
        <dbReference type="Pfam" id="PF23544"/>
    </source>
</evidence>
<dbReference type="AlphaFoldDB" id="A0A2G9C3A9"/>
<organism evidence="4 5">
    <name type="scientific">Roseateles chitinivorans</name>
    <dbReference type="NCBI Taxonomy" id="2917965"/>
    <lineage>
        <taxon>Bacteria</taxon>
        <taxon>Pseudomonadati</taxon>
        <taxon>Pseudomonadota</taxon>
        <taxon>Betaproteobacteria</taxon>
        <taxon>Burkholderiales</taxon>
        <taxon>Sphaerotilaceae</taxon>
        <taxon>Roseateles</taxon>
    </lineage>
</organism>
<feature type="domain" description="Acyclic terpene utilisation N-terminal" evidence="2">
    <location>
        <begin position="28"/>
        <end position="472"/>
    </location>
</feature>
<gene>
    <name evidence="4" type="ORF">CS062_22580</name>
</gene>
<dbReference type="EMBL" id="PEOG01000091">
    <property type="protein sequence ID" value="PIM50911.1"/>
    <property type="molecule type" value="Genomic_DNA"/>
</dbReference>
<reference evidence="4 5" key="1">
    <citation type="submission" date="2017-11" db="EMBL/GenBank/DDBJ databases">
        <title>Draft genome sequence of Mitsuaria sp. HWN-4.</title>
        <authorList>
            <person name="Gundlapally S.R."/>
        </authorList>
    </citation>
    <scope>NUCLEOTIDE SEQUENCE [LARGE SCALE GENOMIC DNA]</scope>
    <source>
        <strain evidence="4 5">HWN-4</strain>
    </source>
</reference>
<dbReference type="PANTHER" id="PTHR47472:SF1">
    <property type="entry name" value="DUF1446-DOMAIN-CONTAINING PROTEIN"/>
    <property type="match status" value="1"/>
</dbReference>
<name>A0A2G9C3A9_9BURK</name>
<feature type="domain" description="AtuA-like ferredoxin-fold" evidence="3">
    <location>
        <begin position="531"/>
        <end position="629"/>
    </location>
</feature>
<dbReference type="InterPro" id="IPR056362">
    <property type="entry name" value="AtuA-like_ferredoxin_dom"/>
</dbReference>
<evidence type="ECO:0000259" key="2">
    <source>
        <dbReference type="Pfam" id="PF07287"/>
    </source>
</evidence>
<feature type="region of interest" description="Disordered" evidence="1">
    <location>
        <begin position="1"/>
        <end position="21"/>
    </location>
</feature>
<sequence length="654" mass="68414">MDHRQDTISATAPTLPSSTGSTSGGLLVGCAAGFSGDRTDAARPVVDTLIRLGGPAVLIFETLAERTLALAQLARQRDPEAGYEPLLDEMLRPVLADCLAHRIPIVGNFGAANPPAAARRVAAIAAELGLRPPVVAVVAGDALVSPAQRALLSAALAQEGPPLPEGAIASANVYLGAEGIADALRQGADVVVTGRVADPSLTVGPALAHFGWAPDDWDRLAGATMAGHLLECGAQVCGGYYADPGFKEVPDLSRVGFPIARIDADGACTIFKADGTGGCLDVHTVKEQLLYELHDPAAYLTPDVIADISAATVTPVGPDAVRLAGVRGHPRPASLKANVFYANGWLAEGEISYAGPGAEARARLAGEVLRARLDTRDRQGPLRIDLIGVMSVLGDDAGDALRRRAAGDASDVRLRVAANHPDRAGADRLTREVTALYTCGPAGGGGVRTNLRPRLGLRSCLFPREQAPATVTLSSVGSEGGWGRNGAWGSRRDPPCPVEGPRLADRPAFAEAASIAAPLTPLVPPPPTRQIQLRAAAHGRTGDKGDRSNISVIAWHPALYPLLVEQLTEEAVARQFASRRPTRVTRYLMPRLGAINFVLDGVLDGGVNDALNLDSHGKALSFVVLAMPLTVPEPLLPWLRGPGMDHNETMETHR</sequence>
<feature type="compositionally biased region" description="Low complexity" evidence="1">
    <location>
        <begin position="9"/>
        <end position="21"/>
    </location>
</feature>
<dbReference type="Pfam" id="PF23544">
    <property type="entry name" value="AtuA_ferredoxin"/>
    <property type="match status" value="1"/>
</dbReference>
<dbReference type="InterPro" id="IPR010839">
    <property type="entry name" value="AtuA_N"/>
</dbReference>
<dbReference type="PROSITE" id="PS51257">
    <property type="entry name" value="PROKAR_LIPOPROTEIN"/>
    <property type="match status" value="1"/>
</dbReference>
<evidence type="ECO:0000313" key="5">
    <source>
        <dbReference type="Proteomes" id="UP000231501"/>
    </source>
</evidence>
<keyword evidence="5" id="KW-1185">Reference proteome</keyword>